<dbReference type="GO" id="GO:0004252">
    <property type="term" value="F:serine-type endopeptidase activity"/>
    <property type="evidence" value="ECO:0007669"/>
    <property type="project" value="InterPro"/>
</dbReference>
<evidence type="ECO:0000259" key="6">
    <source>
        <dbReference type="Pfam" id="PF01694"/>
    </source>
</evidence>
<organism evidence="7 8">
    <name type="scientific">Calothrix parasitica NIES-267</name>
    <dbReference type="NCBI Taxonomy" id="1973488"/>
    <lineage>
        <taxon>Bacteria</taxon>
        <taxon>Bacillati</taxon>
        <taxon>Cyanobacteriota</taxon>
        <taxon>Cyanophyceae</taxon>
        <taxon>Nostocales</taxon>
        <taxon>Calotrichaceae</taxon>
        <taxon>Calothrix</taxon>
    </lineage>
</organism>
<dbReference type="OrthoDB" id="9813074at2"/>
<evidence type="ECO:0000256" key="4">
    <source>
        <dbReference type="ARBA" id="ARBA00023136"/>
    </source>
</evidence>
<dbReference type="PANTHER" id="PTHR43066:SF11">
    <property type="entry name" value="PEPTIDASE S54 RHOMBOID DOMAIN-CONTAINING PROTEIN"/>
    <property type="match status" value="1"/>
</dbReference>
<dbReference type="GO" id="GO:0016020">
    <property type="term" value="C:membrane"/>
    <property type="evidence" value="ECO:0007669"/>
    <property type="project" value="UniProtKB-SubCell"/>
</dbReference>
<dbReference type="PANTHER" id="PTHR43066">
    <property type="entry name" value="RHOMBOID-RELATED PROTEIN"/>
    <property type="match status" value="1"/>
</dbReference>
<feature type="transmembrane region" description="Helical" evidence="5">
    <location>
        <begin position="117"/>
        <end position="135"/>
    </location>
</feature>
<dbReference type="Proteomes" id="UP000218418">
    <property type="component" value="Chromosome"/>
</dbReference>
<accession>A0A1Z4LLT9</accession>
<keyword evidence="8" id="KW-1185">Reference proteome</keyword>
<dbReference type="Gene3D" id="1.20.1540.10">
    <property type="entry name" value="Rhomboid-like"/>
    <property type="match status" value="1"/>
</dbReference>
<keyword evidence="3 5" id="KW-1133">Transmembrane helix</keyword>
<evidence type="ECO:0000256" key="5">
    <source>
        <dbReference type="SAM" id="Phobius"/>
    </source>
</evidence>
<feature type="transmembrane region" description="Helical" evidence="5">
    <location>
        <begin position="141"/>
        <end position="159"/>
    </location>
</feature>
<dbReference type="AlphaFoldDB" id="A0A1Z4LLT9"/>
<keyword evidence="4 5" id="KW-0472">Membrane</keyword>
<evidence type="ECO:0000256" key="1">
    <source>
        <dbReference type="ARBA" id="ARBA00004141"/>
    </source>
</evidence>
<feature type="transmembrane region" description="Helical" evidence="5">
    <location>
        <begin position="171"/>
        <end position="192"/>
    </location>
</feature>
<evidence type="ECO:0000256" key="2">
    <source>
        <dbReference type="ARBA" id="ARBA00022692"/>
    </source>
</evidence>
<feature type="transmembrane region" description="Helical" evidence="5">
    <location>
        <begin position="212"/>
        <end position="231"/>
    </location>
</feature>
<evidence type="ECO:0000256" key="3">
    <source>
        <dbReference type="ARBA" id="ARBA00022989"/>
    </source>
</evidence>
<keyword evidence="2 5" id="KW-0812">Transmembrane</keyword>
<dbReference type="SUPFAM" id="SSF144091">
    <property type="entry name" value="Rhomboid-like"/>
    <property type="match status" value="1"/>
</dbReference>
<sequence>MIPIGDKIFLLTNKKPLAVWFLIGINIALFLWEIKLEINGELTTFFNSWGLVPERLSTAFGSAIGGNPAALLIVFWSSLSIFSAMFLHASYSQIIGNLIFLWVFGNTLEKIIGSGRFLLFYLFCGFLTGIVQIIAEPNLAIPLIGANGAVVSVLGAYVYKFPKVKIDSILPLIILYIPVEIPAFFYCFWWFVQQLSYGIGALNVPGGVNPFGTGYVAHGMGLLIGVVWMVVMKL</sequence>
<gene>
    <name evidence="7" type="ORF">NIES267_16230</name>
</gene>
<feature type="domain" description="Peptidase S54 rhomboid" evidence="6">
    <location>
        <begin position="80"/>
        <end position="231"/>
    </location>
</feature>
<dbReference type="EMBL" id="AP018227">
    <property type="protein sequence ID" value="BAY82144.1"/>
    <property type="molecule type" value="Genomic_DNA"/>
</dbReference>
<evidence type="ECO:0000313" key="8">
    <source>
        <dbReference type="Proteomes" id="UP000218418"/>
    </source>
</evidence>
<protein>
    <recommendedName>
        <fullName evidence="6">Peptidase S54 rhomboid domain-containing protein</fullName>
    </recommendedName>
</protein>
<name>A0A1Z4LLT9_9CYAN</name>
<dbReference type="InterPro" id="IPR035952">
    <property type="entry name" value="Rhomboid-like_sf"/>
</dbReference>
<reference evidence="7 8" key="1">
    <citation type="submission" date="2017-06" db="EMBL/GenBank/DDBJ databases">
        <title>Genome sequencing of cyanobaciteial culture collection at National Institute for Environmental Studies (NIES).</title>
        <authorList>
            <person name="Hirose Y."/>
            <person name="Shimura Y."/>
            <person name="Fujisawa T."/>
            <person name="Nakamura Y."/>
            <person name="Kawachi M."/>
        </authorList>
    </citation>
    <scope>NUCLEOTIDE SEQUENCE [LARGE SCALE GENOMIC DNA]</scope>
    <source>
        <strain evidence="7 8">NIES-267</strain>
    </source>
</reference>
<evidence type="ECO:0000313" key="7">
    <source>
        <dbReference type="EMBL" id="BAY82144.1"/>
    </source>
</evidence>
<dbReference type="InterPro" id="IPR022764">
    <property type="entry name" value="Peptidase_S54_rhomboid_dom"/>
</dbReference>
<feature type="transmembrane region" description="Helical" evidence="5">
    <location>
        <begin position="17"/>
        <end position="36"/>
    </location>
</feature>
<comment type="subcellular location">
    <subcellularLocation>
        <location evidence="1">Membrane</location>
        <topology evidence="1">Multi-pass membrane protein</topology>
    </subcellularLocation>
</comment>
<dbReference type="Pfam" id="PF01694">
    <property type="entry name" value="Rhomboid"/>
    <property type="match status" value="1"/>
</dbReference>
<proteinExistence type="predicted"/>